<dbReference type="PANTHER" id="PTHR12019">
    <property type="entry name" value="LAMINA-ASSOCIATED POLYPEPTIDE THYMOPOIETIN"/>
    <property type="match status" value="1"/>
</dbReference>
<dbReference type="PANTHER" id="PTHR12019:SF9">
    <property type="entry name" value="THYMOPOIETIN"/>
    <property type="match status" value="1"/>
</dbReference>
<organism evidence="2 3">
    <name type="scientific">Labeo rohita</name>
    <name type="common">Indian major carp</name>
    <name type="synonym">Cyprinus rohita</name>
    <dbReference type="NCBI Taxonomy" id="84645"/>
    <lineage>
        <taxon>Eukaryota</taxon>
        <taxon>Metazoa</taxon>
        <taxon>Chordata</taxon>
        <taxon>Craniata</taxon>
        <taxon>Vertebrata</taxon>
        <taxon>Euteleostomi</taxon>
        <taxon>Actinopterygii</taxon>
        <taxon>Neopterygii</taxon>
        <taxon>Teleostei</taxon>
        <taxon>Ostariophysi</taxon>
        <taxon>Cypriniformes</taxon>
        <taxon>Cyprinidae</taxon>
        <taxon>Labeoninae</taxon>
        <taxon>Labeonini</taxon>
        <taxon>Labeo</taxon>
    </lineage>
</organism>
<feature type="transmembrane region" description="Helical" evidence="1">
    <location>
        <begin position="78"/>
        <end position="97"/>
    </location>
</feature>
<dbReference type="Proteomes" id="UP000830375">
    <property type="component" value="Unassembled WGS sequence"/>
</dbReference>
<dbReference type="InterPro" id="IPR051656">
    <property type="entry name" value="LEM_domain"/>
</dbReference>
<reference evidence="2 3" key="1">
    <citation type="submission" date="2022-01" db="EMBL/GenBank/DDBJ databases">
        <title>A high-quality chromosome-level genome assembly of rohu carp, Labeo rohita.</title>
        <authorList>
            <person name="Arick M.A. II"/>
            <person name="Hsu C.-Y."/>
            <person name="Magbanua Z."/>
            <person name="Pechanova O."/>
            <person name="Grover C."/>
            <person name="Miller E."/>
            <person name="Thrash A."/>
            <person name="Ezzel L."/>
            <person name="Alam S."/>
            <person name="Benzie J."/>
            <person name="Hamilton M."/>
            <person name="Karsi A."/>
            <person name="Lawrence M.L."/>
            <person name="Peterson D.G."/>
        </authorList>
    </citation>
    <scope>NUCLEOTIDE SEQUENCE [LARGE SCALE GENOMIC DNA]</scope>
    <source>
        <strain evidence="3">BAU-BD-2019</strain>
        <tissue evidence="2">Blood</tissue>
    </source>
</reference>
<evidence type="ECO:0000313" key="3">
    <source>
        <dbReference type="Proteomes" id="UP000830375"/>
    </source>
</evidence>
<comment type="caution">
    <text evidence="2">The sequence shown here is derived from an EMBL/GenBank/DDBJ whole genome shotgun (WGS) entry which is preliminary data.</text>
</comment>
<keyword evidence="1" id="KW-0812">Transmembrane</keyword>
<keyword evidence="3" id="KW-1185">Reference proteome</keyword>
<keyword evidence="1" id="KW-1133">Transmembrane helix</keyword>
<dbReference type="SUPFAM" id="SSF63451">
    <property type="entry name" value="LEM domain"/>
    <property type="match status" value="1"/>
</dbReference>
<accession>A0ABQ8MG12</accession>
<keyword evidence="1" id="KW-0472">Membrane</keyword>
<evidence type="ECO:0000256" key="1">
    <source>
        <dbReference type="SAM" id="Phobius"/>
    </source>
</evidence>
<dbReference type="EMBL" id="JACTAM010000008">
    <property type="protein sequence ID" value="KAI2661803.1"/>
    <property type="molecule type" value="Genomic_DNA"/>
</dbReference>
<sequence length="109" mass="12695">MTMLSSKSNEEIRWMLDDYGIKHGPVVEDVTYIQHRRPQRYDDVSNRTQAAYCNTSQARNMPENNSTPENGSTRLVPIWLQILVFLIVSGFLYLFFINMEPAEPVKRLT</sequence>
<dbReference type="Gene3D" id="1.10.720.40">
    <property type="match status" value="1"/>
</dbReference>
<dbReference type="InterPro" id="IPR011015">
    <property type="entry name" value="LEM/LEM-like_dom_sf"/>
</dbReference>
<proteinExistence type="predicted"/>
<protein>
    <submittedName>
        <fullName evidence="2">Lamina-associated polypeptide 2, isoform beta</fullName>
    </submittedName>
</protein>
<evidence type="ECO:0000313" key="2">
    <source>
        <dbReference type="EMBL" id="KAI2661803.1"/>
    </source>
</evidence>
<gene>
    <name evidence="2" type="ORF">H4Q32_007483</name>
</gene>
<name>A0ABQ8MG12_LABRO</name>